<dbReference type="Pfam" id="PF08240">
    <property type="entry name" value="ADH_N"/>
    <property type="match status" value="1"/>
</dbReference>
<dbReference type="InterPro" id="IPR020843">
    <property type="entry name" value="ER"/>
</dbReference>
<dbReference type="RefSeq" id="WP_307340468.1">
    <property type="nucleotide sequence ID" value="NZ_JAUSUD010000007.1"/>
</dbReference>
<dbReference type="PANTHER" id="PTHR44013">
    <property type="entry name" value="ZINC-TYPE ALCOHOL DEHYDROGENASE-LIKE PROTEIN C16A3.02C"/>
    <property type="match status" value="1"/>
</dbReference>
<dbReference type="SUPFAM" id="SSF50129">
    <property type="entry name" value="GroES-like"/>
    <property type="match status" value="1"/>
</dbReference>
<dbReference type="InterPro" id="IPR052733">
    <property type="entry name" value="Chloroplast_QOR"/>
</dbReference>
<feature type="domain" description="Enoyl reductase (ER)" evidence="1">
    <location>
        <begin position="10"/>
        <end position="308"/>
    </location>
</feature>
<accession>A0ABT9ZEM1</accession>
<dbReference type="Pfam" id="PF13602">
    <property type="entry name" value="ADH_zinc_N_2"/>
    <property type="match status" value="1"/>
</dbReference>
<dbReference type="Proteomes" id="UP001234495">
    <property type="component" value="Unassembled WGS sequence"/>
</dbReference>
<evidence type="ECO:0000259" key="1">
    <source>
        <dbReference type="SMART" id="SM00829"/>
    </source>
</evidence>
<organism evidence="2 3">
    <name type="scientific">Metabacillus malikii</name>
    <dbReference type="NCBI Taxonomy" id="1504265"/>
    <lineage>
        <taxon>Bacteria</taxon>
        <taxon>Bacillati</taxon>
        <taxon>Bacillota</taxon>
        <taxon>Bacilli</taxon>
        <taxon>Bacillales</taxon>
        <taxon>Bacillaceae</taxon>
        <taxon>Metabacillus</taxon>
    </lineage>
</organism>
<reference evidence="2 3" key="1">
    <citation type="submission" date="2023-07" db="EMBL/GenBank/DDBJ databases">
        <title>Genomic Encyclopedia of Type Strains, Phase IV (KMG-IV): sequencing the most valuable type-strain genomes for metagenomic binning, comparative biology and taxonomic classification.</title>
        <authorList>
            <person name="Goeker M."/>
        </authorList>
    </citation>
    <scope>NUCLEOTIDE SEQUENCE [LARGE SCALE GENOMIC DNA]</scope>
    <source>
        <strain evidence="2 3">DSM 29005</strain>
    </source>
</reference>
<dbReference type="InterPro" id="IPR013154">
    <property type="entry name" value="ADH-like_N"/>
</dbReference>
<name>A0ABT9ZEM1_9BACI</name>
<dbReference type="InterPro" id="IPR036291">
    <property type="entry name" value="NAD(P)-bd_dom_sf"/>
</dbReference>
<proteinExistence type="predicted"/>
<keyword evidence="3" id="KW-1185">Reference proteome</keyword>
<dbReference type="InterPro" id="IPR002364">
    <property type="entry name" value="Quin_OxRdtase/zeta-crystal_CS"/>
</dbReference>
<comment type="caution">
    <text evidence="2">The sequence shown here is derived from an EMBL/GenBank/DDBJ whole genome shotgun (WGS) entry which is preliminary data.</text>
</comment>
<evidence type="ECO:0000313" key="2">
    <source>
        <dbReference type="EMBL" id="MDQ0230701.1"/>
    </source>
</evidence>
<dbReference type="PANTHER" id="PTHR44013:SF1">
    <property type="entry name" value="ZINC-TYPE ALCOHOL DEHYDROGENASE-LIKE PROTEIN C16A3.02C"/>
    <property type="match status" value="1"/>
</dbReference>
<dbReference type="CDD" id="cd05289">
    <property type="entry name" value="MDR_like_2"/>
    <property type="match status" value="1"/>
</dbReference>
<dbReference type="SUPFAM" id="SSF51735">
    <property type="entry name" value="NAD(P)-binding Rossmann-fold domains"/>
    <property type="match status" value="1"/>
</dbReference>
<dbReference type="Gene3D" id="3.90.180.10">
    <property type="entry name" value="Medium-chain alcohol dehydrogenases, catalytic domain"/>
    <property type="match status" value="1"/>
</dbReference>
<protein>
    <submittedName>
        <fullName evidence="2">NADPH:quinone reductase-like Zn-dependent oxidoreductase</fullName>
    </submittedName>
</protein>
<sequence>MKAIVINGYGEPNVLTEQEVVIPTLKENEVLIEMYATSINPVDSNIRAGIVQDVFPVDEFPHILGLDVAGIIIDIGENVTQFERGDRVFGLAKGNSGSYAEYAIAEQALLAKIPPTVSFNEAAGLPAVSLTAWHTLFQYGKLQQGERILIHAGAGGVGHIAIQMAKLAGAYIITTASSRNHDFVKNLGADEIIDYNVVDFSETVKDVDIVFDAVVGLNQEKNIKVLKDGGRVVSIVTPNISDIAKEYNVDAQFVIVQPSRRELKQIADWVEDNKIKLHINRIFPFTEICVREAHNLIETKHTNGKLVVQIRS</sequence>
<dbReference type="InterPro" id="IPR011032">
    <property type="entry name" value="GroES-like_sf"/>
</dbReference>
<dbReference type="Gene3D" id="3.40.50.720">
    <property type="entry name" value="NAD(P)-binding Rossmann-like Domain"/>
    <property type="match status" value="1"/>
</dbReference>
<gene>
    <name evidence="2" type="ORF">J2S19_001957</name>
</gene>
<dbReference type="PROSITE" id="PS01162">
    <property type="entry name" value="QOR_ZETA_CRYSTAL"/>
    <property type="match status" value="1"/>
</dbReference>
<dbReference type="EMBL" id="JAUSUD010000007">
    <property type="protein sequence ID" value="MDQ0230701.1"/>
    <property type="molecule type" value="Genomic_DNA"/>
</dbReference>
<evidence type="ECO:0000313" key="3">
    <source>
        <dbReference type="Proteomes" id="UP001234495"/>
    </source>
</evidence>
<dbReference type="SMART" id="SM00829">
    <property type="entry name" value="PKS_ER"/>
    <property type="match status" value="1"/>
</dbReference>